<evidence type="ECO:0000256" key="9">
    <source>
        <dbReference type="ARBA" id="ARBA00022989"/>
    </source>
</evidence>
<sequence length="204" mass="23523">MEKVKIYSRFERFWHWTQMMLILLLIITGFEIHGTFEAFGFETSVRLHSAAGWAFLILTIFAIFWMLVTGQSRQFVPVRNNIKSQIMYYISGIFKKEPHPVKKTADSKLNPLQRIIYFGLIILVFPVQLITGFSYLFFHYPDKPFAFEGLEAIAVLHTLGAFLLVAFVLAHLYLITTGHTITSNLQAMITGYEELDEETETATN</sequence>
<keyword evidence="6 12" id="KW-0812">Transmembrane</keyword>
<comment type="similarity">
    <text evidence="2">Belongs to the HupC/HyaC/HydC family.</text>
</comment>
<keyword evidence="3" id="KW-0813">Transport</keyword>
<organism evidence="14 15">
    <name type="scientific">Carboxylicivirga sediminis</name>
    <dbReference type="NCBI Taxonomy" id="2006564"/>
    <lineage>
        <taxon>Bacteria</taxon>
        <taxon>Pseudomonadati</taxon>
        <taxon>Bacteroidota</taxon>
        <taxon>Bacteroidia</taxon>
        <taxon>Marinilabiliales</taxon>
        <taxon>Marinilabiliaceae</taxon>
        <taxon>Carboxylicivirga</taxon>
    </lineage>
</organism>
<evidence type="ECO:0000256" key="3">
    <source>
        <dbReference type="ARBA" id="ARBA00022448"/>
    </source>
</evidence>
<keyword evidence="9 12" id="KW-1133">Transmembrane helix</keyword>
<keyword evidence="4" id="KW-1003">Cell membrane</keyword>
<comment type="subcellular location">
    <subcellularLocation>
        <location evidence="1">Cell membrane</location>
        <topology evidence="1">Multi-pass membrane protein</topology>
    </subcellularLocation>
</comment>
<dbReference type="Pfam" id="PF01292">
    <property type="entry name" value="Ni_hydr_CYTB"/>
    <property type="match status" value="1"/>
</dbReference>
<feature type="transmembrane region" description="Helical" evidence="12">
    <location>
        <begin position="115"/>
        <end position="140"/>
    </location>
</feature>
<evidence type="ECO:0000256" key="10">
    <source>
        <dbReference type="ARBA" id="ARBA00023004"/>
    </source>
</evidence>
<dbReference type="GO" id="GO:0005506">
    <property type="term" value="F:iron ion binding"/>
    <property type="evidence" value="ECO:0007669"/>
    <property type="project" value="InterPro"/>
</dbReference>
<dbReference type="AlphaFoldDB" id="A0A941F8K6"/>
<dbReference type="GO" id="GO:0009055">
    <property type="term" value="F:electron transfer activity"/>
    <property type="evidence" value="ECO:0007669"/>
    <property type="project" value="InterPro"/>
</dbReference>
<dbReference type="PANTHER" id="PTHR30485:SF1">
    <property type="entry name" value="CYTOCHROME YDHU-RELATED"/>
    <property type="match status" value="1"/>
</dbReference>
<evidence type="ECO:0000256" key="4">
    <source>
        <dbReference type="ARBA" id="ARBA00022475"/>
    </source>
</evidence>
<keyword evidence="15" id="KW-1185">Reference proteome</keyword>
<dbReference type="Gene3D" id="1.20.950.20">
    <property type="entry name" value="Transmembrane di-heme cytochromes, Chain C"/>
    <property type="match status" value="1"/>
</dbReference>
<dbReference type="GO" id="GO:0005886">
    <property type="term" value="C:plasma membrane"/>
    <property type="evidence" value="ECO:0007669"/>
    <property type="project" value="UniProtKB-SubCell"/>
</dbReference>
<protein>
    <submittedName>
        <fullName evidence="14">Cytochrome b/b6 domain-containing protein</fullName>
    </submittedName>
</protein>
<feature type="transmembrane region" description="Helical" evidence="12">
    <location>
        <begin position="50"/>
        <end position="68"/>
    </location>
</feature>
<keyword evidence="7" id="KW-0479">Metal-binding</keyword>
<dbReference type="RefSeq" id="WP_212192494.1">
    <property type="nucleotide sequence ID" value="NZ_JAGTAR010000032.1"/>
</dbReference>
<evidence type="ECO:0000313" key="14">
    <source>
        <dbReference type="EMBL" id="MBR8537469.1"/>
    </source>
</evidence>
<dbReference type="InterPro" id="IPR016174">
    <property type="entry name" value="Di-haem_cyt_TM"/>
</dbReference>
<evidence type="ECO:0000256" key="7">
    <source>
        <dbReference type="ARBA" id="ARBA00022723"/>
    </source>
</evidence>
<dbReference type="EMBL" id="JAGTAR010000032">
    <property type="protein sequence ID" value="MBR8537469.1"/>
    <property type="molecule type" value="Genomic_DNA"/>
</dbReference>
<proteinExistence type="inferred from homology"/>
<evidence type="ECO:0000256" key="8">
    <source>
        <dbReference type="ARBA" id="ARBA00022982"/>
    </source>
</evidence>
<evidence type="ECO:0000313" key="15">
    <source>
        <dbReference type="Proteomes" id="UP000679220"/>
    </source>
</evidence>
<evidence type="ECO:0000256" key="1">
    <source>
        <dbReference type="ARBA" id="ARBA00004651"/>
    </source>
</evidence>
<reference evidence="14" key="1">
    <citation type="journal article" date="2018" name="Int. J. Syst. Evol. Microbiol.">
        <title>Carboxylicivirga sediminis sp. nov., isolated from coastal sediment.</title>
        <authorList>
            <person name="Wang F.Q."/>
            <person name="Ren L.H."/>
            <person name="Zou R.J."/>
            <person name="Sun Y.Z."/>
            <person name="Liu X.J."/>
            <person name="Jiang F."/>
            <person name="Liu L.J."/>
        </authorList>
    </citation>
    <scope>NUCLEOTIDE SEQUENCE</scope>
    <source>
        <strain evidence="14">JR1</strain>
    </source>
</reference>
<keyword evidence="11 12" id="KW-0472">Membrane</keyword>
<keyword evidence="8" id="KW-0249">Electron transport</keyword>
<gene>
    <name evidence="14" type="ORF">KDU71_18010</name>
</gene>
<comment type="caution">
    <text evidence="14">The sequence shown here is derived from an EMBL/GenBank/DDBJ whole genome shotgun (WGS) entry which is preliminary data.</text>
</comment>
<evidence type="ECO:0000256" key="12">
    <source>
        <dbReference type="SAM" id="Phobius"/>
    </source>
</evidence>
<keyword evidence="10" id="KW-0408">Iron</keyword>
<feature type="transmembrane region" description="Helical" evidence="12">
    <location>
        <begin position="152"/>
        <end position="175"/>
    </location>
</feature>
<feature type="transmembrane region" description="Helical" evidence="12">
    <location>
        <begin position="12"/>
        <end position="30"/>
    </location>
</feature>
<reference evidence="14" key="2">
    <citation type="submission" date="2021-04" db="EMBL/GenBank/DDBJ databases">
        <authorList>
            <person name="Zhang T."/>
            <person name="Zhang Y."/>
            <person name="Lu D."/>
            <person name="Zuo D."/>
            <person name="Du Z."/>
        </authorList>
    </citation>
    <scope>NUCLEOTIDE SEQUENCE</scope>
    <source>
        <strain evidence="14">JR1</strain>
    </source>
</reference>
<dbReference type="InterPro" id="IPR011577">
    <property type="entry name" value="Cyt_b561_bac/Ni-Hgenase"/>
</dbReference>
<dbReference type="Proteomes" id="UP000679220">
    <property type="component" value="Unassembled WGS sequence"/>
</dbReference>
<dbReference type="SUPFAM" id="SSF81342">
    <property type="entry name" value="Transmembrane di-heme cytochromes"/>
    <property type="match status" value="1"/>
</dbReference>
<evidence type="ECO:0000256" key="2">
    <source>
        <dbReference type="ARBA" id="ARBA00008622"/>
    </source>
</evidence>
<dbReference type="InterPro" id="IPR051542">
    <property type="entry name" value="Hydrogenase_cytochrome"/>
</dbReference>
<keyword evidence="5" id="KW-0349">Heme</keyword>
<dbReference type="PANTHER" id="PTHR30485">
    <property type="entry name" value="NI/FE-HYDROGENASE 1 B-TYPE CYTOCHROME SUBUNIT"/>
    <property type="match status" value="1"/>
</dbReference>
<evidence type="ECO:0000256" key="11">
    <source>
        <dbReference type="ARBA" id="ARBA00023136"/>
    </source>
</evidence>
<accession>A0A941F8K6</accession>
<name>A0A941F8K6_9BACT</name>
<evidence type="ECO:0000259" key="13">
    <source>
        <dbReference type="Pfam" id="PF01292"/>
    </source>
</evidence>
<dbReference type="PRINTS" id="PR00161">
    <property type="entry name" value="NIHGNASECYTB"/>
</dbReference>
<dbReference type="GO" id="GO:0020037">
    <property type="term" value="F:heme binding"/>
    <property type="evidence" value="ECO:0007669"/>
    <property type="project" value="TreeGrafter"/>
</dbReference>
<evidence type="ECO:0000256" key="5">
    <source>
        <dbReference type="ARBA" id="ARBA00022617"/>
    </source>
</evidence>
<dbReference type="InterPro" id="IPR000516">
    <property type="entry name" value="Ni-dep_Hydgase_cyt-B"/>
</dbReference>
<evidence type="ECO:0000256" key="6">
    <source>
        <dbReference type="ARBA" id="ARBA00022692"/>
    </source>
</evidence>
<feature type="domain" description="Cytochrome b561 bacterial/Ni-hydrogenase" evidence="13">
    <location>
        <begin position="7"/>
        <end position="191"/>
    </location>
</feature>
<dbReference type="GO" id="GO:0022904">
    <property type="term" value="P:respiratory electron transport chain"/>
    <property type="evidence" value="ECO:0007669"/>
    <property type="project" value="InterPro"/>
</dbReference>